<feature type="repeat" description="WD" evidence="1">
    <location>
        <begin position="167"/>
        <end position="207"/>
    </location>
</feature>
<dbReference type="PROSITE" id="PS50082">
    <property type="entry name" value="WD_REPEATS_2"/>
    <property type="match status" value="2"/>
</dbReference>
<dbReference type="InterPro" id="IPR036322">
    <property type="entry name" value="WD40_repeat_dom_sf"/>
</dbReference>
<keyword evidence="1" id="KW-0853">WD repeat</keyword>
<name>A0A7N1A7Z9_KALFE</name>
<protein>
    <submittedName>
        <fullName evidence="2">Uncharacterized protein</fullName>
    </submittedName>
</protein>
<dbReference type="InterPro" id="IPR001680">
    <property type="entry name" value="WD40_rpt"/>
</dbReference>
<dbReference type="AlphaFoldDB" id="A0A7N1A7Z9"/>
<dbReference type="PROSITE" id="PS50294">
    <property type="entry name" value="WD_REPEATS_REGION"/>
    <property type="match status" value="2"/>
</dbReference>
<feature type="repeat" description="WD" evidence="1">
    <location>
        <begin position="212"/>
        <end position="244"/>
    </location>
</feature>
<evidence type="ECO:0000313" key="3">
    <source>
        <dbReference type="Proteomes" id="UP000594263"/>
    </source>
</evidence>
<dbReference type="Proteomes" id="UP000594263">
    <property type="component" value="Unplaced"/>
</dbReference>
<dbReference type="OMA" id="RCGRFAF"/>
<accession>A0A7N1A7Z9</accession>
<reference evidence="2" key="1">
    <citation type="submission" date="2021-01" db="UniProtKB">
        <authorList>
            <consortium name="EnsemblPlants"/>
        </authorList>
    </citation>
    <scope>IDENTIFICATION</scope>
</reference>
<evidence type="ECO:0000313" key="2">
    <source>
        <dbReference type="EnsemblPlants" id="Kaladp1141s0003.1.v1.1"/>
    </source>
</evidence>
<dbReference type="Gramene" id="Kaladp1141s0003.1.v1.1">
    <property type="protein sequence ID" value="Kaladp1141s0003.1.v1.1"/>
    <property type="gene ID" value="Kaladp1141s0003.v1.1"/>
</dbReference>
<dbReference type="InterPro" id="IPR015943">
    <property type="entry name" value="WD40/YVTN_repeat-like_dom_sf"/>
</dbReference>
<dbReference type="PANTHER" id="PTHR22844">
    <property type="entry name" value="F-BOX AND WD40 DOMAIN PROTEIN"/>
    <property type="match status" value="1"/>
</dbReference>
<dbReference type="SMART" id="SM00320">
    <property type="entry name" value="WD40"/>
    <property type="match status" value="4"/>
</dbReference>
<keyword evidence="3" id="KW-1185">Reference proteome</keyword>
<evidence type="ECO:0000256" key="1">
    <source>
        <dbReference type="PROSITE-ProRule" id="PRU00221"/>
    </source>
</evidence>
<dbReference type="PANTHER" id="PTHR22844:SF331">
    <property type="entry name" value="SIMILARITY TO GTP-BINDING REGULATORY PROTEIN AND WD-REPEAT PROTEIN"/>
    <property type="match status" value="1"/>
</dbReference>
<dbReference type="Pfam" id="PF00400">
    <property type="entry name" value="WD40"/>
    <property type="match status" value="3"/>
</dbReference>
<organism evidence="2 3">
    <name type="scientific">Kalanchoe fedtschenkoi</name>
    <name type="common">Lavender scallops</name>
    <name type="synonym">South American air plant</name>
    <dbReference type="NCBI Taxonomy" id="63787"/>
    <lineage>
        <taxon>Eukaryota</taxon>
        <taxon>Viridiplantae</taxon>
        <taxon>Streptophyta</taxon>
        <taxon>Embryophyta</taxon>
        <taxon>Tracheophyta</taxon>
        <taxon>Spermatophyta</taxon>
        <taxon>Magnoliopsida</taxon>
        <taxon>eudicotyledons</taxon>
        <taxon>Gunneridae</taxon>
        <taxon>Pentapetalae</taxon>
        <taxon>Saxifragales</taxon>
        <taxon>Crassulaceae</taxon>
        <taxon>Kalanchoe</taxon>
    </lineage>
</organism>
<proteinExistence type="predicted"/>
<dbReference type="Gene3D" id="2.130.10.10">
    <property type="entry name" value="YVTN repeat-like/Quinoprotein amine dehydrogenase"/>
    <property type="match status" value="2"/>
</dbReference>
<dbReference type="EnsemblPlants" id="Kaladp1141s0003.1.v1.1">
    <property type="protein sequence ID" value="Kaladp1141s0003.1.v1.1"/>
    <property type="gene ID" value="Kaladp1141s0003.v1.1"/>
</dbReference>
<sequence length="290" mass="32334">MSYLLSADIRIPLSTPSLKAINCKRKVIHDHVYPTFTRKTFLNLQPRFIQPASANIYHHCMTTLKEQYSRNNVAAIKKGAVKLMVILSDKLFTEHQDQKIRVWKINIDENHRLARLPIQSDRAYNLLIPSISALALSKDGNLLCPVSWDRTLKIWRTSDFKCLESVANAHDDAINAVEASTDGSVITGSADRKIKVWRKNPGEKTHSLADTLDKHNSGINALAISVDGSVLFSGASDRSIVVWEKDGDSMRVVGAHRGHTKAILCVAVAVWTVTSRCGRFAFLTCRTCLN</sequence>
<dbReference type="InterPro" id="IPR045182">
    <property type="entry name" value="JINGUBANG-like"/>
</dbReference>
<dbReference type="SUPFAM" id="SSF50978">
    <property type="entry name" value="WD40 repeat-like"/>
    <property type="match status" value="1"/>
</dbReference>